<comment type="caution">
    <text evidence="6">The sequence shown here is derived from an EMBL/GenBank/DDBJ whole genome shotgun (WGS) entry which is preliminary data.</text>
</comment>
<feature type="transmembrane region" description="Helical" evidence="5">
    <location>
        <begin position="66"/>
        <end position="89"/>
    </location>
</feature>
<dbReference type="InterPro" id="IPR023352">
    <property type="entry name" value="MAPEG-like_dom_sf"/>
</dbReference>
<feature type="transmembrane region" description="Helical" evidence="5">
    <location>
        <begin position="7"/>
        <end position="26"/>
    </location>
</feature>
<dbReference type="RefSeq" id="WP_166945626.1">
    <property type="nucleotide sequence ID" value="NZ_JAARLZ010000001.1"/>
</dbReference>
<keyword evidence="2 5" id="KW-0812">Transmembrane</keyword>
<dbReference type="PANTHER" id="PTHR35371:SF1">
    <property type="entry name" value="BLR7753 PROTEIN"/>
    <property type="match status" value="1"/>
</dbReference>
<evidence type="ECO:0000256" key="1">
    <source>
        <dbReference type="ARBA" id="ARBA00004370"/>
    </source>
</evidence>
<gene>
    <name evidence="6" type="ORF">HBF25_00760</name>
</gene>
<dbReference type="Proteomes" id="UP000490980">
    <property type="component" value="Unassembled WGS sequence"/>
</dbReference>
<reference evidence="6 7" key="1">
    <citation type="submission" date="2020-03" db="EMBL/GenBank/DDBJ databases">
        <authorList>
            <person name="Lai Q."/>
        </authorList>
    </citation>
    <scope>NUCLEOTIDE SEQUENCE [LARGE SCALE GENOMIC DNA]</scope>
    <source>
        <strain evidence="6 7">CCUG 25036</strain>
    </source>
</reference>
<dbReference type="PANTHER" id="PTHR35371">
    <property type="entry name" value="INNER MEMBRANE PROTEIN"/>
    <property type="match status" value="1"/>
</dbReference>
<evidence type="ECO:0000256" key="2">
    <source>
        <dbReference type="ARBA" id="ARBA00022692"/>
    </source>
</evidence>
<evidence type="ECO:0000313" key="6">
    <source>
        <dbReference type="EMBL" id="NII04910.1"/>
    </source>
</evidence>
<dbReference type="EMBL" id="JAARLZ010000001">
    <property type="protein sequence ID" value="NII04910.1"/>
    <property type="molecule type" value="Genomic_DNA"/>
</dbReference>
<dbReference type="Gene3D" id="1.20.120.550">
    <property type="entry name" value="Membrane associated eicosanoid/glutathione metabolism-like domain"/>
    <property type="match status" value="1"/>
</dbReference>
<sequence>MTLTIELRYLAITVVVTALMWVPYILGRMVAHGPMAAAANPDFERRPDPAWARRARAAHANAIENLAVYAPLVLIASLVGISTAGTVLAAKLYLVARIVHYVVYAAGIPGIRTLAFLAGVVATLMVAWPIFSR</sequence>
<dbReference type="InterPro" id="IPR001129">
    <property type="entry name" value="Membr-assoc_MAPEG"/>
</dbReference>
<evidence type="ECO:0000313" key="7">
    <source>
        <dbReference type="Proteomes" id="UP000490980"/>
    </source>
</evidence>
<evidence type="ECO:0000256" key="5">
    <source>
        <dbReference type="SAM" id="Phobius"/>
    </source>
</evidence>
<name>A0A7X5ZGT4_9GAMM</name>
<evidence type="ECO:0000256" key="4">
    <source>
        <dbReference type="ARBA" id="ARBA00023136"/>
    </source>
</evidence>
<keyword evidence="7" id="KW-1185">Reference proteome</keyword>
<keyword evidence="4 5" id="KW-0472">Membrane</keyword>
<protein>
    <submittedName>
        <fullName evidence="6">MAPEG family protein</fullName>
    </submittedName>
</protein>
<comment type="subcellular location">
    <subcellularLocation>
        <location evidence="1">Membrane</location>
    </subcellularLocation>
</comment>
<organism evidence="6 7">
    <name type="scientific">Luteibacter anthropi</name>
    <dbReference type="NCBI Taxonomy" id="564369"/>
    <lineage>
        <taxon>Bacteria</taxon>
        <taxon>Pseudomonadati</taxon>
        <taxon>Pseudomonadota</taxon>
        <taxon>Gammaproteobacteria</taxon>
        <taxon>Lysobacterales</taxon>
        <taxon>Rhodanobacteraceae</taxon>
        <taxon>Luteibacter</taxon>
    </lineage>
</organism>
<dbReference type="SUPFAM" id="SSF161084">
    <property type="entry name" value="MAPEG domain-like"/>
    <property type="match status" value="1"/>
</dbReference>
<feature type="transmembrane region" description="Helical" evidence="5">
    <location>
        <begin position="101"/>
        <end position="131"/>
    </location>
</feature>
<dbReference type="AlphaFoldDB" id="A0A7X5ZGT4"/>
<evidence type="ECO:0000256" key="3">
    <source>
        <dbReference type="ARBA" id="ARBA00022989"/>
    </source>
</evidence>
<proteinExistence type="predicted"/>
<dbReference type="GO" id="GO:0016020">
    <property type="term" value="C:membrane"/>
    <property type="evidence" value="ECO:0007669"/>
    <property type="project" value="UniProtKB-SubCell"/>
</dbReference>
<keyword evidence="3 5" id="KW-1133">Transmembrane helix</keyword>
<accession>A0A7X5ZGT4</accession>
<dbReference type="Pfam" id="PF01124">
    <property type="entry name" value="MAPEG"/>
    <property type="match status" value="1"/>
</dbReference>